<feature type="binding site" evidence="5">
    <location>
        <position position="276"/>
    </location>
    <ligand>
        <name>Zn(2+)</name>
        <dbReference type="ChEBI" id="CHEBI:29105"/>
    </ligand>
</feature>
<dbReference type="EMBL" id="AP027732">
    <property type="protein sequence ID" value="BDZ50987.1"/>
    <property type="molecule type" value="Genomic_DNA"/>
</dbReference>
<keyword evidence="3 5" id="KW-0479">Metal-binding</keyword>
<gene>
    <name evidence="7" type="primary">mmuM</name>
    <name evidence="7" type="ORF">GCM10025867_32280</name>
</gene>
<dbReference type="NCBIfam" id="NF007020">
    <property type="entry name" value="PRK09485.1"/>
    <property type="match status" value="1"/>
</dbReference>
<evidence type="ECO:0000256" key="5">
    <source>
        <dbReference type="PROSITE-ProRule" id="PRU00333"/>
    </source>
</evidence>
<evidence type="ECO:0000256" key="1">
    <source>
        <dbReference type="ARBA" id="ARBA00022603"/>
    </source>
</evidence>
<keyword evidence="4 5" id="KW-0862">Zinc</keyword>
<keyword evidence="8" id="KW-1185">Reference proteome</keyword>
<dbReference type="InterPro" id="IPR017226">
    <property type="entry name" value="BHMT-like"/>
</dbReference>
<accession>A0ABM8GR96</accession>
<evidence type="ECO:0000256" key="2">
    <source>
        <dbReference type="ARBA" id="ARBA00022679"/>
    </source>
</evidence>
<comment type="cofactor">
    <cofactor evidence="5">
        <name>Zn(2+)</name>
        <dbReference type="ChEBI" id="CHEBI:29105"/>
    </cofactor>
</comment>
<dbReference type="InterPro" id="IPR003726">
    <property type="entry name" value="HCY_dom"/>
</dbReference>
<dbReference type="PANTHER" id="PTHR46015">
    <property type="entry name" value="ZGC:172121"/>
    <property type="match status" value="1"/>
</dbReference>
<dbReference type="InterPro" id="IPR051486">
    <property type="entry name" value="Hcy_S-methyltransferase"/>
</dbReference>
<dbReference type="Proteomes" id="UP001321486">
    <property type="component" value="Chromosome"/>
</dbReference>
<feature type="binding site" evidence="5">
    <location>
        <position position="212"/>
    </location>
    <ligand>
        <name>Zn(2+)</name>
        <dbReference type="ChEBI" id="CHEBI:29105"/>
    </ligand>
</feature>
<evidence type="ECO:0000256" key="3">
    <source>
        <dbReference type="ARBA" id="ARBA00022723"/>
    </source>
</evidence>
<dbReference type="RefSeq" id="WP_286343856.1">
    <property type="nucleotide sequence ID" value="NZ_AP027732.1"/>
</dbReference>
<evidence type="ECO:0000259" key="6">
    <source>
        <dbReference type="PROSITE" id="PS50970"/>
    </source>
</evidence>
<keyword evidence="1 5" id="KW-0489">Methyltransferase</keyword>
<evidence type="ECO:0000313" key="7">
    <source>
        <dbReference type="EMBL" id="BDZ50987.1"/>
    </source>
</evidence>
<dbReference type="Gene3D" id="3.20.20.330">
    <property type="entry name" value="Homocysteine-binding-like domain"/>
    <property type="match status" value="1"/>
</dbReference>
<dbReference type="PROSITE" id="PS50970">
    <property type="entry name" value="HCY"/>
    <property type="match status" value="1"/>
</dbReference>
<feature type="binding site" evidence="5">
    <location>
        <position position="275"/>
    </location>
    <ligand>
        <name>Zn(2+)</name>
        <dbReference type="ChEBI" id="CHEBI:29105"/>
    </ligand>
</feature>
<dbReference type="PANTHER" id="PTHR46015:SF1">
    <property type="entry name" value="HOMOCYSTEINE S-METHYLTRANSFERASE-LIKE ISOFORM 1"/>
    <property type="match status" value="1"/>
</dbReference>
<dbReference type="Pfam" id="PF02574">
    <property type="entry name" value="S-methyl_trans"/>
    <property type="match status" value="1"/>
</dbReference>
<reference evidence="8" key="1">
    <citation type="journal article" date="2019" name="Int. J. Syst. Evol. Microbiol.">
        <title>The Global Catalogue of Microorganisms (GCM) 10K type strain sequencing project: providing services to taxonomists for standard genome sequencing and annotation.</title>
        <authorList>
            <consortium name="The Broad Institute Genomics Platform"/>
            <consortium name="The Broad Institute Genome Sequencing Center for Infectious Disease"/>
            <person name="Wu L."/>
            <person name="Ma J."/>
        </authorList>
    </citation>
    <scope>NUCLEOTIDE SEQUENCE [LARGE SCALE GENOMIC DNA]</scope>
    <source>
        <strain evidence="8">NBRC 108728</strain>
    </source>
</reference>
<organism evidence="7 8">
    <name type="scientific">Frondihabitans sucicola</name>
    <dbReference type="NCBI Taxonomy" id="1268041"/>
    <lineage>
        <taxon>Bacteria</taxon>
        <taxon>Bacillati</taxon>
        <taxon>Actinomycetota</taxon>
        <taxon>Actinomycetes</taxon>
        <taxon>Micrococcales</taxon>
        <taxon>Microbacteriaceae</taxon>
        <taxon>Frondihabitans</taxon>
    </lineage>
</organism>
<feature type="domain" description="Hcy-binding" evidence="6">
    <location>
        <begin position="1"/>
        <end position="290"/>
    </location>
</feature>
<evidence type="ECO:0000313" key="8">
    <source>
        <dbReference type="Proteomes" id="UP001321486"/>
    </source>
</evidence>
<keyword evidence="2 5" id="KW-0808">Transferase</keyword>
<proteinExistence type="predicted"/>
<name>A0ABM8GR96_9MICO</name>
<protein>
    <submittedName>
        <fullName evidence="7">Homocysteine S-methyltransferase</fullName>
    </submittedName>
</protein>
<dbReference type="PIRSF" id="PIRSF037505">
    <property type="entry name" value="Betaine_HMT"/>
    <property type="match status" value="1"/>
</dbReference>
<dbReference type="InterPro" id="IPR036589">
    <property type="entry name" value="HCY_dom_sf"/>
</dbReference>
<sequence length="293" mass="30491">MFRSIGPVAIDGGLGTLLESRGLDLTGGLWSARVLDEHPEQVSAAHESFFHAGASLAISGSYQVSYEGVAKAGLDAADADRLLRRSVQLAVHARDVARPDGLVAASVGPYGAMLADGSEYRGDYGLTVAELRAWHRPRLEVLADSGADLLAFETIPCLAEAEALVAAVDGTGIPAWLSITASFGRLRSGEPLEEAFALTRGVDEIVAVGINCSHPGEVEAAIAAAVATTDLPIVVYPNGGEEWDAKNHTWIGEPGFPADLVTSWVEAGASLVGGCCRVGPAQIREIARQLAAV</sequence>
<dbReference type="SUPFAM" id="SSF82282">
    <property type="entry name" value="Homocysteine S-methyltransferase"/>
    <property type="match status" value="1"/>
</dbReference>
<evidence type="ECO:0000256" key="4">
    <source>
        <dbReference type="ARBA" id="ARBA00022833"/>
    </source>
</evidence>